<proteinExistence type="predicted"/>
<dbReference type="AlphaFoldDB" id="A0A9Q1ER33"/>
<organism evidence="2 3">
    <name type="scientific">Synaphobranchus kaupii</name>
    <name type="common">Kaup's arrowtooth eel</name>
    <dbReference type="NCBI Taxonomy" id="118154"/>
    <lineage>
        <taxon>Eukaryota</taxon>
        <taxon>Metazoa</taxon>
        <taxon>Chordata</taxon>
        <taxon>Craniata</taxon>
        <taxon>Vertebrata</taxon>
        <taxon>Euteleostomi</taxon>
        <taxon>Actinopterygii</taxon>
        <taxon>Neopterygii</taxon>
        <taxon>Teleostei</taxon>
        <taxon>Anguilliformes</taxon>
        <taxon>Synaphobranchidae</taxon>
        <taxon>Synaphobranchus</taxon>
    </lineage>
</organism>
<evidence type="ECO:0000256" key="1">
    <source>
        <dbReference type="SAM" id="MobiDB-lite"/>
    </source>
</evidence>
<dbReference type="EMBL" id="JAINUF010000013">
    <property type="protein sequence ID" value="KAJ8343446.1"/>
    <property type="molecule type" value="Genomic_DNA"/>
</dbReference>
<evidence type="ECO:0000313" key="2">
    <source>
        <dbReference type="EMBL" id="KAJ8343446.1"/>
    </source>
</evidence>
<protein>
    <submittedName>
        <fullName evidence="2">Uncharacterized protein</fullName>
    </submittedName>
</protein>
<dbReference type="Proteomes" id="UP001152622">
    <property type="component" value="Chromosome 13"/>
</dbReference>
<sequence>MEHQVKQGGWGLAASVHVGWDTQFERDGEQTPPRRRSNRHHGDAHLSEPQLGSPTERLQIGLGKPAVYDGRGRDP</sequence>
<gene>
    <name evidence="2" type="ORF">SKAU_G00307750</name>
</gene>
<feature type="region of interest" description="Disordered" evidence="1">
    <location>
        <begin position="21"/>
        <end position="75"/>
    </location>
</feature>
<comment type="caution">
    <text evidence="2">The sequence shown here is derived from an EMBL/GenBank/DDBJ whole genome shotgun (WGS) entry which is preliminary data.</text>
</comment>
<keyword evidence="3" id="KW-1185">Reference proteome</keyword>
<name>A0A9Q1ER33_SYNKA</name>
<accession>A0A9Q1ER33</accession>
<evidence type="ECO:0000313" key="3">
    <source>
        <dbReference type="Proteomes" id="UP001152622"/>
    </source>
</evidence>
<reference evidence="2" key="1">
    <citation type="journal article" date="2023" name="Science">
        <title>Genome structures resolve the early diversification of teleost fishes.</title>
        <authorList>
            <person name="Parey E."/>
            <person name="Louis A."/>
            <person name="Montfort J."/>
            <person name="Bouchez O."/>
            <person name="Roques C."/>
            <person name="Iampietro C."/>
            <person name="Lluch J."/>
            <person name="Castinel A."/>
            <person name="Donnadieu C."/>
            <person name="Desvignes T."/>
            <person name="Floi Bucao C."/>
            <person name="Jouanno E."/>
            <person name="Wen M."/>
            <person name="Mejri S."/>
            <person name="Dirks R."/>
            <person name="Jansen H."/>
            <person name="Henkel C."/>
            <person name="Chen W.J."/>
            <person name="Zahm M."/>
            <person name="Cabau C."/>
            <person name="Klopp C."/>
            <person name="Thompson A.W."/>
            <person name="Robinson-Rechavi M."/>
            <person name="Braasch I."/>
            <person name="Lecointre G."/>
            <person name="Bobe J."/>
            <person name="Postlethwait J.H."/>
            <person name="Berthelot C."/>
            <person name="Roest Crollius H."/>
            <person name="Guiguen Y."/>
        </authorList>
    </citation>
    <scope>NUCLEOTIDE SEQUENCE</scope>
    <source>
        <strain evidence="2">WJC10195</strain>
    </source>
</reference>